<feature type="region of interest" description="Disordered" evidence="1">
    <location>
        <begin position="277"/>
        <end position="297"/>
    </location>
</feature>
<sequence length="297" mass="33615">MPLPIPPSTLQSTLTRITHAASNTTLDITIHTHTHYPRRFQHHPRHYNPHSHTLPTPLPTPPSTLQSTLTHITHAGSNSTLDITIHTHTHYPRRFQLHPRHYNPHSHTLPTPLPTPPSTLQSTPQHTYPRRFQHHPRHYNPHSHTLPTPLPTPPSTLQSTVTPYHAASNSTLDITIHSHTHYPRRFQLHPRHYNPQSHTLPTPLPTPPSTLQSTVTHITHAASNTTLEITQPASSTTLEIDCNPTHIYAVTPPPPVFRNQNSQATPPLHDSLKATRTANTSLRPQFPYSHTRHYSCR</sequence>
<protein>
    <submittedName>
        <fullName evidence="2">Uncharacterized protein</fullName>
    </submittedName>
</protein>
<keyword evidence="3" id="KW-1185">Reference proteome</keyword>
<dbReference type="Proteomes" id="UP000807504">
    <property type="component" value="Unassembled WGS sequence"/>
</dbReference>
<reference evidence="2" key="2">
    <citation type="submission" date="2020-06" db="EMBL/GenBank/DDBJ databases">
        <authorList>
            <person name="Sheffer M."/>
        </authorList>
    </citation>
    <scope>NUCLEOTIDE SEQUENCE</scope>
</reference>
<feature type="region of interest" description="Disordered" evidence="1">
    <location>
        <begin position="102"/>
        <end position="127"/>
    </location>
</feature>
<proteinExistence type="predicted"/>
<evidence type="ECO:0000313" key="2">
    <source>
        <dbReference type="EMBL" id="KAF8791653.1"/>
    </source>
</evidence>
<dbReference type="AlphaFoldDB" id="A0A8T0FSH0"/>
<accession>A0A8T0FSH0</accession>
<comment type="caution">
    <text evidence="2">The sequence shown here is derived from an EMBL/GenBank/DDBJ whole genome shotgun (WGS) entry which is preliminary data.</text>
</comment>
<evidence type="ECO:0000256" key="1">
    <source>
        <dbReference type="SAM" id="MobiDB-lite"/>
    </source>
</evidence>
<reference evidence="2" key="1">
    <citation type="journal article" date="2020" name="bioRxiv">
        <title>Chromosome-level reference genome of the European wasp spider Argiope bruennichi: a resource for studies on range expansion and evolutionary adaptation.</title>
        <authorList>
            <person name="Sheffer M.M."/>
            <person name="Hoppe A."/>
            <person name="Krehenwinkel H."/>
            <person name="Uhl G."/>
            <person name="Kuss A.W."/>
            <person name="Jensen L."/>
            <person name="Jensen C."/>
            <person name="Gillespie R.G."/>
            <person name="Hoff K.J."/>
            <person name="Prost S."/>
        </authorList>
    </citation>
    <scope>NUCLEOTIDE SEQUENCE</scope>
</reference>
<dbReference type="EMBL" id="JABXBU010000005">
    <property type="protein sequence ID" value="KAF8791653.1"/>
    <property type="molecule type" value="Genomic_DNA"/>
</dbReference>
<feature type="compositionally biased region" description="Low complexity" evidence="1">
    <location>
        <begin position="118"/>
        <end position="127"/>
    </location>
</feature>
<organism evidence="2 3">
    <name type="scientific">Argiope bruennichi</name>
    <name type="common">Wasp spider</name>
    <name type="synonym">Aranea bruennichi</name>
    <dbReference type="NCBI Taxonomy" id="94029"/>
    <lineage>
        <taxon>Eukaryota</taxon>
        <taxon>Metazoa</taxon>
        <taxon>Ecdysozoa</taxon>
        <taxon>Arthropoda</taxon>
        <taxon>Chelicerata</taxon>
        <taxon>Arachnida</taxon>
        <taxon>Araneae</taxon>
        <taxon>Araneomorphae</taxon>
        <taxon>Entelegynae</taxon>
        <taxon>Araneoidea</taxon>
        <taxon>Araneidae</taxon>
        <taxon>Argiope</taxon>
    </lineage>
</organism>
<evidence type="ECO:0000313" key="3">
    <source>
        <dbReference type="Proteomes" id="UP000807504"/>
    </source>
</evidence>
<name>A0A8T0FSH0_ARGBR</name>
<gene>
    <name evidence="2" type="ORF">HNY73_005015</name>
</gene>